<evidence type="ECO:0000256" key="5">
    <source>
        <dbReference type="ARBA" id="ARBA00022801"/>
    </source>
</evidence>
<dbReference type="HAMAP" id="MF_01405">
    <property type="entry name" value="Non_canon_purine_NTPase"/>
    <property type="match status" value="1"/>
</dbReference>
<dbReference type="GO" id="GO:0036220">
    <property type="term" value="F:ITP diphosphatase activity"/>
    <property type="evidence" value="ECO:0007669"/>
    <property type="project" value="UniProtKB-UniRule"/>
</dbReference>
<dbReference type="EC" id="3.6.1.66" evidence="10"/>
<dbReference type="GO" id="GO:0009117">
    <property type="term" value="P:nucleotide metabolic process"/>
    <property type="evidence" value="ECO:0007669"/>
    <property type="project" value="UniProtKB-KW"/>
</dbReference>
<dbReference type="KEGG" id="ssau:H8M03_12275"/>
<dbReference type="CDD" id="cd00515">
    <property type="entry name" value="HAM1"/>
    <property type="match status" value="1"/>
</dbReference>
<dbReference type="InterPro" id="IPR029001">
    <property type="entry name" value="ITPase-like_fam"/>
</dbReference>
<evidence type="ECO:0000256" key="10">
    <source>
        <dbReference type="HAMAP-Rule" id="MF_01405"/>
    </source>
</evidence>
<evidence type="ECO:0000256" key="2">
    <source>
        <dbReference type="ARBA" id="ARBA00011738"/>
    </source>
</evidence>
<evidence type="ECO:0000256" key="8">
    <source>
        <dbReference type="ARBA" id="ARBA00051875"/>
    </source>
</evidence>
<accession>A0A7G9L672</accession>
<gene>
    <name evidence="12" type="primary">rdgB</name>
    <name evidence="12" type="ORF">H8M03_12275</name>
</gene>
<dbReference type="InterPro" id="IPR020922">
    <property type="entry name" value="dITP/XTP_pyrophosphatase"/>
</dbReference>
<dbReference type="EMBL" id="CP060697">
    <property type="protein sequence ID" value="QNM84121.1"/>
    <property type="molecule type" value="Genomic_DNA"/>
</dbReference>
<evidence type="ECO:0000256" key="6">
    <source>
        <dbReference type="ARBA" id="ARBA00022842"/>
    </source>
</evidence>
<dbReference type="InterPro" id="IPR002637">
    <property type="entry name" value="RdgB/HAM1"/>
</dbReference>
<name>A0A7G9L672_9SPHN</name>
<comment type="catalytic activity">
    <reaction evidence="8 10">
        <text>dITP + H2O = dIMP + diphosphate + H(+)</text>
        <dbReference type="Rhea" id="RHEA:28342"/>
        <dbReference type="ChEBI" id="CHEBI:15377"/>
        <dbReference type="ChEBI" id="CHEBI:15378"/>
        <dbReference type="ChEBI" id="CHEBI:33019"/>
        <dbReference type="ChEBI" id="CHEBI:61194"/>
        <dbReference type="ChEBI" id="CHEBI:61382"/>
        <dbReference type="EC" id="3.6.1.66"/>
    </reaction>
</comment>
<evidence type="ECO:0000256" key="9">
    <source>
        <dbReference type="ARBA" id="ARBA00052017"/>
    </source>
</evidence>
<keyword evidence="7 10" id="KW-0546">Nucleotide metabolism</keyword>
<comment type="catalytic activity">
    <reaction evidence="10">
        <text>ITP + H2O = IMP + diphosphate + H(+)</text>
        <dbReference type="Rhea" id="RHEA:29399"/>
        <dbReference type="ChEBI" id="CHEBI:15377"/>
        <dbReference type="ChEBI" id="CHEBI:15378"/>
        <dbReference type="ChEBI" id="CHEBI:33019"/>
        <dbReference type="ChEBI" id="CHEBI:58053"/>
        <dbReference type="ChEBI" id="CHEBI:61402"/>
        <dbReference type="EC" id="3.6.1.66"/>
    </reaction>
</comment>
<dbReference type="GO" id="GO:0046872">
    <property type="term" value="F:metal ion binding"/>
    <property type="evidence" value="ECO:0007669"/>
    <property type="project" value="UniProtKB-KW"/>
</dbReference>
<protein>
    <recommendedName>
        <fullName evidence="10">dITP/XTP pyrophosphatase</fullName>
        <ecNumber evidence="10">3.6.1.66</ecNumber>
    </recommendedName>
    <alternativeName>
        <fullName evidence="10">Non-canonical purine NTP pyrophosphatase</fullName>
    </alternativeName>
    <alternativeName>
        <fullName evidence="10">Non-standard purine NTP pyrophosphatase</fullName>
    </alternativeName>
    <alternativeName>
        <fullName evidence="10">Nucleoside-triphosphate diphosphatase</fullName>
    </alternativeName>
    <alternativeName>
        <fullName evidence="10">Nucleoside-triphosphate pyrophosphatase</fullName>
        <shortName evidence="10">NTPase</shortName>
    </alternativeName>
</protein>
<dbReference type="GO" id="GO:0005829">
    <property type="term" value="C:cytosol"/>
    <property type="evidence" value="ECO:0007669"/>
    <property type="project" value="TreeGrafter"/>
</dbReference>
<feature type="binding site" evidence="10">
    <location>
        <position position="88"/>
    </location>
    <ligand>
        <name>substrate</name>
    </ligand>
</feature>
<dbReference type="Pfam" id="PF01725">
    <property type="entry name" value="Ham1p_like"/>
    <property type="match status" value="1"/>
</dbReference>
<reference evidence="12 13" key="1">
    <citation type="submission" date="2020-08" db="EMBL/GenBank/DDBJ databases">
        <title>Sphingomonas sp. sand1-3 16S ribosomal RNA gene Genome sequencing and assembly.</title>
        <authorList>
            <person name="Kang M."/>
        </authorList>
    </citation>
    <scope>NUCLEOTIDE SEQUENCE [LARGE SCALE GENOMIC DNA]</scope>
    <source>
        <strain evidence="13">sand1-3</strain>
    </source>
</reference>
<feature type="binding site" evidence="10">
    <location>
        <begin position="203"/>
        <end position="204"/>
    </location>
    <ligand>
        <name>substrate</name>
    </ligand>
</feature>
<comment type="catalytic activity">
    <reaction evidence="9 10">
        <text>XTP + H2O = XMP + diphosphate + H(+)</text>
        <dbReference type="Rhea" id="RHEA:28610"/>
        <dbReference type="ChEBI" id="CHEBI:15377"/>
        <dbReference type="ChEBI" id="CHEBI:15378"/>
        <dbReference type="ChEBI" id="CHEBI:33019"/>
        <dbReference type="ChEBI" id="CHEBI:57464"/>
        <dbReference type="ChEBI" id="CHEBI:61314"/>
        <dbReference type="EC" id="3.6.1.66"/>
    </reaction>
</comment>
<feature type="binding site" evidence="10">
    <location>
        <begin position="175"/>
        <end position="178"/>
    </location>
    <ligand>
        <name>substrate</name>
    </ligand>
</feature>
<keyword evidence="6 10" id="KW-0460">Magnesium</keyword>
<dbReference type="GO" id="GO:0036222">
    <property type="term" value="F:XTP diphosphatase activity"/>
    <property type="evidence" value="ECO:0007669"/>
    <property type="project" value="UniProtKB-UniRule"/>
</dbReference>
<keyword evidence="13" id="KW-1185">Reference proteome</keyword>
<dbReference type="PANTHER" id="PTHR11067:SF9">
    <property type="entry name" value="INOSINE TRIPHOSPHATE PYROPHOSPHATASE"/>
    <property type="match status" value="1"/>
</dbReference>
<comment type="similarity">
    <text evidence="1 10 11">Belongs to the HAM1 NTPase family.</text>
</comment>
<evidence type="ECO:0000256" key="3">
    <source>
        <dbReference type="ARBA" id="ARBA00022723"/>
    </source>
</evidence>
<dbReference type="FunFam" id="3.90.950.10:FF:000001">
    <property type="entry name" value="dITP/XTP pyrophosphatase"/>
    <property type="match status" value="1"/>
</dbReference>
<evidence type="ECO:0000256" key="4">
    <source>
        <dbReference type="ARBA" id="ARBA00022741"/>
    </source>
</evidence>
<dbReference type="PANTHER" id="PTHR11067">
    <property type="entry name" value="INOSINE TRIPHOSPHATE PYROPHOSPHATASE/HAM1 PROTEIN"/>
    <property type="match status" value="1"/>
</dbReference>
<sequence length="221" mass="24267">MRRDFRRPAQGRRQVRPIGDKLVIATHNPGKLREISDLLRPLGITCVSADELDLPEPEEIGVTFVDNADLKARQAADLSGFPALADDSGLCIEALGGRPGIFSARWAEDAHGNRDWMRAMQRAWDEAQATDPDAPPAAHFACALALAWPNDGQAESFEGRVDGTLTWPPRGDRGFGYDPMFVPVGHDQTFGEMDPEQKHAMSHRADAFRKLLAALDPSRSS</sequence>
<dbReference type="AlphaFoldDB" id="A0A7G9L672"/>
<evidence type="ECO:0000256" key="7">
    <source>
        <dbReference type="ARBA" id="ARBA00023080"/>
    </source>
</evidence>
<keyword evidence="4 10" id="KW-0547">Nucleotide-binding</keyword>
<keyword evidence="5 10" id="KW-0378">Hydrolase</keyword>
<dbReference type="Proteomes" id="UP000515861">
    <property type="component" value="Chromosome"/>
</dbReference>
<dbReference type="GO" id="GO:0000166">
    <property type="term" value="F:nucleotide binding"/>
    <property type="evidence" value="ECO:0007669"/>
    <property type="project" value="UniProtKB-KW"/>
</dbReference>
<keyword evidence="3 10" id="KW-0479">Metal-binding</keyword>
<evidence type="ECO:0000313" key="12">
    <source>
        <dbReference type="EMBL" id="QNM84121.1"/>
    </source>
</evidence>
<feature type="binding site" evidence="10">
    <location>
        <begin position="26"/>
        <end position="31"/>
    </location>
    <ligand>
        <name>substrate</name>
    </ligand>
</feature>
<dbReference type="GO" id="GO:0035870">
    <property type="term" value="F:dITP diphosphatase activity"/>
    <property type="evidence" value="ECO:0007669"/>
    <property type="project" value="UniProtKB-UniRule"/>
</dbReference>
<dbReference type="SUPFAM" id="SSF52972">
    <property type="entry name" value="ITPase-like"/>
    <property type="match status" value="1"/>
</dbReference>
<feature type="binding site" evidence="10">
    <location>
        <position position="58"/>
    </location>
    <ligand>
        <name>Mg(2+)</name>
        <dbReference type="ChEBI" id="CHEBI:18420"/>
    </ligand>
</feature>
<evidence type="ECO:0000313" key="13">
    <source>
        <dbReference type="Proteomes" id="UP000515861"/>
    </source>
</evidence>
<organism evidence="12 13">
    <name type="scientific">Sphingomonas sabuli</name>
    <dbReference type="NCBI Taxonomy" id="2764186"/>
    <lineage>
        <taxon>Bacteria</taxon>
        <taxon>Pseudomonadati</taxon>
        <taxon>Pseudomonadota</taxon>
        <taxon>Alphaproteobacteria</taxon>
        <taxon>Sphingomonadales</taxon>
        <taxon>Sphingomonadaceae</taxon>
        <taxon>Sphingomonas</taxon>
    </lineage>
</organism>
<comment type="cofactor">
    <cofactor evidence="10">
        <name>Mg(2+)</name>
        <dbReference type="ChEBI" id="CHEBI:18420"/>
    </cofactor>
    <text evidence="10">Binds 1 Mg(2+) ion per subunit.</text>
</comment>
<evidence type="ECO:0000256" key="11">
    <source>
        <dbReference type="RuleBase" id="RU003781"/>
    </source>
</evidence>
<comment type="subunit">
    <text evidence="2 10">Homodimer.</text>
</comment>
<feature type="binding site" evidence="10">
    <location>
        <position position="198"/>
    </location>
    <ligand>
        <name>substrate</name>
    </ligand>
</feature>
<dbReference type="GO" id="GO:0017111">
    <property type="term" value="F:ribonucleoside triphosphate phosphatase activity"/>
    <property type="evidence" value="ECO:0007669"/>
    <property type="project" value="InterPro"/>
</dbReference>
<comment type="function">
    <text evidence="10">Pyrophosphatase that catalyzes the hydrolysis of nucleoside triphosphates to their monophosphate derivatives, with a high preference for the non-canonical purine nucleotides XTP (xanthosine triphosphate), dITP (deoxyinosine triphosphate) and ITP. Seems to function as a house-cleaning enzyme that removes non-canonical purine nucleotides from the nucleotide pool, thus preventing their incorporation into DNA/RNA and avoiding chromosomal lesions.</text>
</comment>
<dbReference type="NCBIfam" id="TIGR00042">
    <property type="entry name" value="RdgB/HAM1 family non-canonical purine NTP pyrophosphatase"/>
    <property type="match status" value="1"/>
</dbReference>
<feature type="binding site" evidence="10">
    <location>
        <position position="87"/>
    </location>
    <ligand>
        <name>Mg(2+)</name>
        <dbReference type="ChEBI" id="CHEBI:18420"/>
    </ligand>
</feature>
<feature type="active site" description="Proton acceptor" evidence="10">
    <location>
        <position position="87"/>
    </location>
</feature>
<evidence type="ECO:0000256" key="1">
    <source>
        <dbReference type="ARBA" id="ARBA00008023"/>
    </source>
</evidence>
<dbReference type="Gene3D" id="3.90.950.10">
    <property type="match status" value="1"/>
</dbReference>
<proteinExistence type="inferred from homology"/>
<dbReference type="GO" id="GO:0009146">
    <property type="term" value="P:purine nucleoside triphosphate catabolic process"/>
    <property type="evidence" value="ECO:0007669"/>
    <property type="project" value="UniProtKB-UniRule"/>
</dbReference>